<evidence type="ECO:0000313" key="3">
    <source>
        <dbReference type="Proteomes" id="UP000002696"/>
    </source>
</evidence>
<dbReference type="BioCyc" id="BSUB633149:G1GM8-2547-MONOMER"/>
<dbReference type="EMBL" id="CP002102">
    <property type="protein sequence ID" value="ADL01850.1"/>
    <property type="molecule type" value="Genomic_DNA"/>
</dbReference>
<dbReference type="Proteomes" id="UP000002696">
    <property type="component" value="Chromosome"/>
</dbReference>
<name>D9QLF6_BRESC</name>
<protein>
    <recommendedName>
        <fullName evidence="4">Lipoprotein</fullName>
    </recommendedName>
</protein>
<proteinExistence type="predicted"/>
<dbReference type="PROSITE" id="PS51257">
    <property type="entry name" value="PROKAR_LIPOPROTEIN"/>
    <property type="match status" value="1"/>
</dbReference>
<dbReference type="AlphaFoldDB" id="D9QLF6"/>
<keyword evidence="3" id="KW-1185">Reference proteome</keyword>
<organism evidence="2 3">
    <name type="scientific">Brevundimonas subvibrioides (strain ATCC 15264 / DSM 4735 / LMG 14903 / NBRC 16000 / CB 81)</name>
    <name type="common">Caulobacter subvibrioides</name>
    <dbReference type="NCBI Taxonomy" id="633149"/>
    <lineage>
        <taxon>Bacteria</taxon>
        <taxon>Pseudomonadati</taxon>
        <taxon>Pseudomonadota</taxon>
        <taxon>Alphaproteobacteria</taxon>
        <taxon>Caulobacterales</taxon>
        <taxon>Caulobacteraceae</taxon>
        <taxon>Brevundimonas</taxon>
    </lineage>
</organism>
<keyword evidence="1" id="KW-0732">Signal</keyword>
<feature type="chain" id="PRO_5003126751" description="Lipoprotein" evidence="1">
    <location>
        <begin position="24"/>
        <end position="161"/>
    </location>
</feature>
<reference evidence="3" key="1">
    <citation type="journal article" date="2011" name="J. Bacteriol.">
        <title>Genome sequences of eight morphologically diverse alphaproteobacteria.</title>
        <authorList>
            <consortium name="US DOE Joint Genome Institute"/>
            <person name="Brown P.J."/>
            <person name="Kysela D.T."/>
            <person name="Buechlein A."/>
            <person name="Hemmerich C."/>
            <person name="Brun Y.V."/>
        </authorList>
    </citation>
    <scope>NUCLEOTIDE SEQUENCE [LARGE SCALE GENOMIC DNA]</scope>
    <source>
        <strain evidence="3">ATCC 15264 / DSM 4735 / LMG 14903 / NBRC 16000 / CB 81</strain>
    </source>
</reference>
<feature type="signal peptide" evidence="1">
    <location>
        <begin position="1"/>
        <end position="23"/>
    </location>
</feature>
<evidence type="ECO:0000256" key="1">
    <source>
        <dbReference type="SAM" id="SignalP"/>
    </source>
</evidence>
<evidence type="ECO:0008006" key="4">
    <source>
        <dbReference type="Google" id="ProtNLM"/>
    </source>
</evidence>
<dbReference type="InParanoid" id="D9QLF6"/>
<gene>
    <name evidence="2" type="ordered locus">Bresu_2542</name>
</gene>
<evidence type="ECO:0000313" key="2">
    <source>
        <dbReference type="EMBL" id="ADL01850.1"/>
    </source>
</evidence>
<sequence length="161" mass="16401">MPHRLTLIALMAALAACSPRVQPTEPEAIPEQPMTAAHLANLIAADGAGHTVLVLTGPAAPNGLDPVFAGMATGDPGWLAVAPLLRPEVDGEYAEGMADALFRALPINPSGVLTALDASGGADELTCEATDDPTVIAAVEGVTDPALQTVKAECLEYLRAV</sequence>
<dbReference type="RefSeq" id="WP_013269951.1">
    <property type="nucleotide sequence ID" value="NC_014375.1"/>
</dbReference>
<dbReference type="KEGG" id="bsb:Bresu_2542"/>
<dbReference type="STRING" id="633149.Bresu_2542"/>
<accession>D9QLF6</accession>
<dbReference type="OrthoDB" id="7280907at2"/>
<dbReference type="HOGENOM" id="CLU_133724_0_0_5"/>